<keyword evidence="1" id="KW-1133">Transmembrane helix</keyword>
<organism evidence="2 3">
    <name type="scientific">Nadsonia fulvescens var. elongata DSM 6958</name>
    <dbReference type="NCBI Taxonomy" id="857566"/>
    <lineage>
        <taxon>Eukaryota</taxon>
        <taxon>Fungi</taxon>
        <taxon>Dikarya</taxon>
        <taxon>Ascomycota</taxon>
        <taxon>Saccharomycotina</taxon>
        <taxon>Dipodascomycetes</taxon>
        <taxon>Dipodascales</taxon>
        <taxon>Dipodascales incertae sedis</taxon>
        <taxon>Nadsonia</taxon>
    </lineage>
</organism>
<dbReference type="OrthoDB" id="39659at2759"/>
<feature type="transmembrane region" description="Helical" evidence="1">
    <location>
        <begin position="149"/>
        <end position="171"/>
    </location>
</feature>
<dbReference type="PANTHER" id="PTHR15460:SF3">
    <property type="entry name" value="PEROXISOMAL MEMBRANE PROTEIN 4"/>
    <property type="match status" value="1"/>
</dbReference>
<evidence type="ECO:0008006" key="4">
    <source>
        <dbReference type="Google" id="ProtNLM"/>
    </source>
</evidence>
<feature type="transmembrane region" description="Helical" evidence="1">
    <location>
        <begin position="84"/>
        <end position="103"/>
    </location>
</feature>
<protein>
    <recommendedName>
        <fullName evidence="4">Peroxisomal membrane protein 4</fullName>
    </recommendedName>
</protein>
<dbReference type="EMBL" id="KV454406">
    <property type="protein sequence ID" value="ODQ68523.1"/>
    <property type="molecule type" value="Genomic_DNA"/>
</dbReference>
<keyword evidence="1" id="KW-0472">Membrane</keyword>
<evidence type="ECO:0000313" key="3">
    <source>
        <dbReference type="Proteomes" id="UP000095009"/>
    </source>
</evidence>
<dbReference type="AlphaFoldDB" id="A0A1E3PSX0"/>
<reference evidence="2 3" key="1">
    <citation type="journal article" date="2016" name="Proc. Natl. Acad. Sci. U.S.A.">
        <title>Comparative genomics of biotechnologically important yeasts.</title>
        <authorList>
            <person name="Riley R."/>
            <person name="Haridas S."/>
            <person name="Wolfe K.H."/>
            <person name="Lopes M.R."/>
            <person name="Hittinger C.T."/>
            <person name="Goeker M."/>
            <person name="Salamov A.A."/>
            <person name="Wisecaver J.H."/>
            <person name="Long T.M."/>
            <person name="Calvey C.H."/>
            <person name="Aerts A.L."/>
            <person name="Barry K.W."/>
            <person name="Choi C."/>
            <person name="Clum A."/>
            <person name="Coughlan A.Y."/>
            <person name="Deshpande S."/>
            <person name="Douglass A.P."/>
            <person name="Hanson S.J."/>
            <person name="Klenk H.-P."/>
            <person name="LaButti K.M."/>
            <person name="Lapidus A."/>
            <person name="Lindquist E.A."/>
            <person name="Lipzen A.M."/>
            <person name="Meier-Kolthoff J.P."/>
            <person name="Ohm R.A."/>
            <person name="Otillar R.P."/>
            <person name="Pangilinan J.L."/>
            <person name="Peng Y."/>
            <person name="Rokas A."/>
            <person name="Rosa C.A."/>
            <person name="Scheuner C."/>
            <person name="Sibirny A.A."/>
            <person name="Slot J.C."/>
            <person name="Stielow J.B."/>
            <person name="Sun H."/>
            <person name="Kurtzman C.P."/>
            <person name="Blackwell M."/>
            <person name="Grigoriev I.V."/>
            <person name="Jeffries T.W."/>
        </authorList>
    </citation>
    <scope>NUCLEOTIDE SEQUENCE [LARGE SCALE GENOMIC DNA]</scope>
    <source>
        <strain evidence="2 3">DSM 6958</strain>
    </source>
</reference>
<evidence type="ECO:0000313" key="2">
    <source>
        <dbReference type="EMBL" id="ODQ68523.1"/>
    </source>
</evidence>
<dbReference type="GO" id="GO:0005778">
    <property type="term" value="C:peroxisomal membrane"/>
    <property type="evidence" value="ECO:0007669"/>
    <property type="project" value="TreeGrafter"/>
</dbReference>
<gene>
    <name evidence="2" type="ORF">NADFUDRAFT_81458</name>
</gene>
<dbReference type="Pfam" id="PF02466">
    <property type="entry name" value="Tim17"/>
    <property type="match status" value="1"/>
</dbReference>
<name>A0A1E3PSX0_9ASCO</name>
<evidence type="ECO:0000256" key="1">
    <source>
        <dbReference type="SAM" id="Phobius"/>
    </source>
</evidence>
<dbReference type="PANTHER" id="PTHR15460">
    <property type="entry name" value="PEROXISOMAL MEMBRANE PROTEIN 4"/>
    <property type="match status" value="1"/>
</dbReference>
<keyword evidence="1" id="KW-0812">Transmembrane</keyword>
<proteinExistence type="predicted"/>
<keyword evidence="3" id="KW-1185">Reference proteome</keyword>
<sequence length="271" mass="29889">MSPVHSSESSGIFSILDSFTGLNELFMDPSCHDVLSILKGIRNGFVYGARLRFSHAIVMAVLFKSGSWKKKLQDAFRASKTHGTSLATYVGVYKTVLYLLNLFRNHKVGPMNAQVSTKFDSLIAGCVGGYYVFGRPTAKAAGSGINQQVVLYIFSRVCIAVGKMIVLKLYYNTTNTQLARKARLGSSTAIAKPQILSSSSTKRVPTHTILGIPENQLVNASWAIFASLNWGLVMHLFSQDAKILQSSLARSMNYLYLDSNHWTSLRDFLTN</sequence>
<dbReference type="InterPro" id="IPR019531">
    <property type="entry name" value="Pmp4"/>
</dbReference>
<dbReference type="Proteomes" id="UP000095009">
    <property type="component" value="Unassembled WGS sequence"/>
</dbReference>
<dbReference type="STRING" id="857566.A0A1E3PSX0"/>
<accession>A0A1E3PSX0</accession>